<dbReference type="EMBL" id="LWSA01000105">
    <property type="protein sequence ID" value="OCX73449.1"/>
    <property type="molecule type" value="Genomic_DNA"/>
</dbReference>
<keyword evidence="3 4" id="KW-0413">Isomerase</keyword>
<comment type="catalytic activity">
    <reaction evidence="1">
        <text>alpha-D-glucose 6-phosphate = beta-D-glucose 6-phosphate</text>
        <dbReference type="Rhea" id="RHEA:16249"/>
        <dbReference type="ChEBI" id="CHEBI:58225"/>
        <dbReference type="ChEBI" id="CHEBI:58247"/>
        <dbReference type="EC" id="5.1.3.15"/>
    </reaction>
</comment>
<dbReference type="Proteomes" id="UP000095008">
    <property type="component" value="Unassembled WGS sequence"/>
</dbReference>
<dbReference type="PANTHER" id="PTHR11122">
    <property type="entry name" value="APOSPORY-ASSOCIATED PROTEIN C-RELATED"/>
    <property type="match status" value="1"/>
</dbReference>
<feature type="active site" evidence="5">
    <location>
        <position position="169"/>
    </location>
</feature>
<proteinExistence type="inferred from homology"/>
<reference evidence="6 8" key="1">
    <citation type="journal article" date="2016" name="Int. J. Mol. Sci.">
        <title>Comparative genomics of the extreme acidophile Acidithiobacillus thiooxidans reveals intraspecific divergence and niche adaptation.</title>
        <authorList>
            <person name="Zhang X."/>
            <person name="Feng X."/>
            <person name="Tao J."/>
            <person name="Ma L."/>
            <person name="Xiao Y."/>
            <person name="Liang Y."/>
            <person name="Liu X."/>
            <person name="Yin H."/>
        </authorList>
    </citation>
    <scope>NUCLEOTIDE SEQUENCE [LARGE SCALE GENOMIC DNA]</scope>
    <source>
        <strain evidence="7 8">A02</strain>
        <strain evidence="6">DXS-W</strain>
    </source>
</reference>
<feature type="active site" evidence="5">
    <location>
        <position position="272"/>
    </location>
</feature>
<name>A0A1C2I3F4_ACITH</name>
<dbReference type="AlphaFoldDB" id="A0A1C2I3F4"/>
<sequence length="300" mass="33817">MQSLDALNRYAIPEHVFFRFGPGGQIFADIRNSSATASVFLQGAHLTAFQPRSQYDPLIWLSEKSRFAVGKSIRGGVPVCWPWFGPHPDNSQFPAHGFARTHLWTVSDSSSSKDITRITLTLEPTNETRAQWPHETPVSLEIVVSETLEMSLTTHNAGNDTITLGEAFHTYFHVGDIHSVRLEGLDGCTYLDKTADFARKQQEGDITFNAETDRVYLNTQSDCIIHDPRMYRRIRIHKEHADSTVVWTPWAEKAAAMGDYTPEGWRQMLCVESANAAENVLQLQPGEKHTLMVRYSAEPL</sequence>
<dbReference type="SUPFAM" id="SSF74650">
    <property type="entry name" value="Galactose mutarotase-like"/>
    <property type="match status" value="1"/>
</dbReference>
<dbReference type="eggNOG" id="COG0676">
    <property type="taxonomic scope" value="Bacteria"/>
</dbReference>
<gene>
    <name evidence="6" type="ORF">A6M23_13950</name>
    <name evidence="7" type="ORF">A6P07_08585</name>
</gene>
<protein>
    <recommendedName>
        <fullName evidence="4">Putative glucose-6-phosphate 1-epimerase</fullName>
        <ecNumber evidence="4">5.1.3.15</ecNumber>
    </recommendedName>
</protein>
<dbReference type="RefSeq" id="WP_024894297.1">
    <property type="nucleotide sequence ID" value="NZ_LWRY01000163.1"/>
</dbReference>
<evidence type="ECO:0000256" key="4">
    <source>
        <dbReference type="PIRNR" id="PIRNR016020"/>
    </source>
</evidence>
<dbReference type="InterPro" id="IPR008183">
    <property type="entry name" value="Aldose_1/G6P_1-epimerase"/>
</dbReference>
<organism evidence="6 9">
    <name type="scientific">Acidithiobacillus thiooxidans</name>
    <name type="common">Thiobacillus thiooxidans</name>
    <dbReference type="NCBI Taxonomy" id="930"/>
    <lineage>
        <taxon>Bacteria</taxon>
        <taxon>Pseudomonadati</taxon>
        <taxon>Pseudomonadota</taxon>
        <taxon>Acidithiobacillia</taxon>
        <taxon>Acidithiobacillales</taxon>
        <taxon>Acidithiobacillaceae</taxon>
        <taxon>Acidithiobacillus</taxon>
    </lineage>
</organism>
<evidence type="ECO:0000256" key="5">
    <source>
        <dbReference type="PIRSR" id="PIRSR016020-1"/>
    </source>
</evidence>
<dbReference type="Proteomes" id="UP000094893">
    <property type="component" value="Unassembled WGS sequence"/>
</dbReference>
<evidence type="ECO:0000313" key="9">
    <source>
        <dbReference type="Proteomes" id="UP000095008"/>
    </source>
</evidence>
<evidence type="ECO:0000256" key="3">
    <source>
        <dbReference type="ARBA" id="ARBA00023235"/>
    </source>
</evidence>
<dbReference type="GO" id="GO:0047938">
    <property type="term" value="F:glucose-6-phosphate 1-epimerase activity"/>
    <property type="evidence" value="ECO:0007669"/>
    <property type="project" value="UniProtKB-UniRule"/>
</dbReference>
<dbReference type="InterPro" id="IPR014718">
    <property type="entry name" value="GH-type_carb-bd"/>
</dbReference>
<dbReference type="CDD" id="cd09020">
    <property type="entry name" value="D-hex-6-P-epi_like"/>
    <property type="match status" value="1"/>
</dbReference>
<comment type="caution">
    <text evidence="6">The sequence shown here is derived from an EMBL/GenBank/DDBJ whole genome shotgun (WGS) entry which is preliminary data.</text>
</comment>
<dbReference type="Pfam" id="PF01263">
    <property type="entry name" value="Aldose_epim"/>
    <property type="match status" value="1"/>
</dbReference>
<dbReference type="GO" id="GO:0005975">
    <property type="term" value="P:carbohydrate metabolic process"/>
    <property type="evidence" value="ECO:0007669"/>
    <property type="project" value="InterPro"/>
</dbReference>
<dbReference type="Gene3D" id="2.70.98.10">
    <property type="match status" value="1"/>
</dbReference>
<comment type="similarity">
    <text evidence="2 4">Belongs to the glucose-6-phosphate 1-epimerase family.</text>
</comment>
<dbReference type="PANTHER" id="PTHR11122:SF13">
    <property type="entry name" value="GLUCOSE-6-PHOSPHATE 1-EPIMERASE"/>
    <property type="match status" value="1"/>
</dbReference>
<dbReference type="EMBL" id="LWRY01000163">
    <property type="protein sequence ID" value="OCX70499.1"/>
    <property type="molecule type" value="Genomic_DNA"/>
</dbReference>
<keyword evidence="9" id="KW-1185">Reference proteome</keyword>
<dbReference type="EC" id="5.1.3.15" evidence="4"/>
<evidence type="ECO:0000256" key="1">
    <source>
        <dbReference type="ARBA" id="ARBA00001096"/>
    </source>
</evidence>
<accession>A0A1C2I3F4</accession>
<dbReference type="PIRSF" id="PIRSF016020">
    <property type="entry name" value="PHexose_mutarotase"/>
    <property type="match status" value="1"/>
</dbReference>
<evidence type="ECO:0000256" key="2">
    <source>
        <dbReference type="ARBA" id="ARBA00005866"/>
    </source>
</evidence>
<dbReference type="GO" id="GO:0030246">
    <property type="term" value="F:carbohydrate binding"/>
    <property type="evidence" value="ECO:0007669"/>
    <property type="project" value="UniProtKB-UniRule"/>
</dbReference>
<evidence type="ECO:0000313" key="6">
    <source>
        <dbReference type="EMBL" id="OCX70499.1"/>
    </source>
</evidence>
<evidence type="ECO:0000313" key="8">
    <source>
        <dbReference type="Proteomes" id="UP000094893"/>
    </source>
</evidence>
<dbReference type="InterPro" id="IPR011013">
    <property type="entry name" value="Gal_mutarotase_sf_dom"/>
</dbReference>
<dbReference type="InterPro" id="IPR025532">
    <property type="entry name" value="G6P_1-epimerase"/>
</dbReference>
<dbReference type="STRING" id="930.GCA_002079865_01630"/>
<dbReference type="GO" id="GO:0005737">
    <property type="term" value="C:cytoplasm"/>
    <property type="evidence" value="ECO:0007669"/>
    <property type="project" value="TreeGrafter"/>
</dbReference>
<evidence type="ECO:0000313" key="7">
    <source>
        <dbReference type="EMBL" id="OCX73449.1"/>
    </source>
</evidence>
<dbReference type="OrthoDB" id="9790727at2"/>